<evidence type="ECO:0000313" key="2">
    <source>
        <dbReference type="EMBL" id="PDS24528.1"/>
    </source>
</evidence>
<dbReference type="Proteomes" id="UP000220828">
    <property type="component" value="Unassembled WGS sequence"/>
</dbReference>
<organism evidence="2 3">
    <name type="scientific">Flavobacterium branchiophilum</name>
    <dbReference type="NCBI Taxonomy" id="55197"/>
    <lineage>
        <taxon>Bacteria</taxon>
        <taxon>Pseudomonadati</taxon>
        <taxon>Bacteroidota</taxon>
        <taxon>Flavobacteriia</taxon>
        <taxon>Flavobacteriales</taxon>
        <taxon>Flavobacteriaceae</taxon>
        <taxon>Flavobacterium</taxon>
    </lineage>
</organism>
<sequence length="245" mass="27192">MIIKIKSIQHMKYLMVLVCNVAFVWFANAQKEIATKSKSFPIAGAKFKAPEAPKPQVPAKASPFEPSSKVDLSSPLFTPSTSFSNEKKSNVMQIGQPSQLDMSAGQHFANPNEGLIDKLNGKNANEVSKNFKLIRGNQDLGTFNTNSGHVNVKYRDFGEVDGDQIRVYVNGEMIESQILLDSYYKGFQINLKTGFNKIEFEALNQGLYGPNTAELKVYDDKGSVVSSNYWNLATGFRATIMVMKN</sequence>
<evidence type="ECO:0000313" key="3">
    <source>
        <dbReference type="Proteomes" id="UP000220828"/>
    </source>
</evidence>
<gene>
    <name evidence="2" type="ORF">B0A77_07760</name>
</gene>
<evidence type="ECO:0000256" key="1">
    <source>
        <dbReference type="SAM" id="MobiDB-lite"/>
    </source>
</evidence>
<dbReference type="AlphaFoldDB" id="A0A2H3KBQ4"/>
<feature type="region of interest" description="Disordered" evidence="1">
    <location>
        <begin position="50"/>
        <end position="72"/>
    </location>
</feature>
<comment type="caution">
    <text evidence="2">The sequence shown here is derived from an EMBL/GenBank/DDBJ whole genome shotgun (WGS) entry which is preliminary data.</text>
</comment>
<protein>
    <recommendedName>
        <fullName evidence="4">Secreted protein</fullName>
    </recommendedName>
</protein>
<evidence type="ECO:0008006" key="4">
    <source>
        <dbReference type="Google" id="ProtNLM"/>
    </source>
</evidence>
<dbReference type="EMBL" id="PCMW01000041">
    <property type="protein sequence ID" value="PDS24528.1"/>
    <property type="molecule type" value="Genomic_DNA"/>
</dbReference>
<accession>A0A2H3KBQ4</accession>
<name>A0A2H3KBQ4_9FLAO</name>
<proteinExistence type="predicted"/>
<reference evidence="2 3" key="1">
    <citation type="submission" date="2017-09" db="EMBL/GenBank/DDBJ databases">
        <title>Whole genomes of Flavobacteriaceae.</title>
        <authorList>
            <person name="Stine C."/>
            <person name="Li C."/>
            <person name="Tadesse D."/>
        </authorList>
    </citation>
    <scope>NUCLEOTIDE SEQUENCE [LARGE SCALE GENOMIC DNA]</scope>
    <source>
        <strain evidence="2 3">ATCC 35036</strain>
    </source>
</reference>